<dbReference type="CDD" id="cd00082">
    <property type="entry name" value="HisKA"/>
    <property type="match status" value="1"/>
</dbReference>
<feature type="region of interest" description="Disordered" evidence="3">
    <location>
        <begin position="211"/>
        <end position="240"/>
    </location>
</feature>
<dbReference type="SMART" id="SM00388">
    <property type="entry name" value="HisKA"/>
    <property type="match status" value="1"/>
</dbReference>
<reference evidence="5 6" key="1">
    <citation type="submission" date="2019-12" db="EMBL/GenBank/DDBJ databases">
        <title>Genomic-based taxomic classification of the family Erythrobacteraceae.</title>
        <authorList>
            <person name="Xu L."/>
        </authorList>
    </citation>
    <scope>NUCLEOTIDE SEQUENCE [LARGE SCALE GENOMIC DNA]</scope>
    <source>
        <strain evidence="5 6">LMG 29519</strain>
    </source>
</reference>
<evidence type="ECO:0000313" key="6">
    <source>
        <dbReference type="Proteomes" id="UP000429229"/>
    </source>
</evidence>
<feature type="region of interest" description="Disordered" evidence="3">
    <location>
        <begin position="651"/>
        <end position="680"/>
    </location>
</feature>
<proteinExistence type="predicted"/>
<evidence type="ECO:0000256" key="2">
    <source>
        <dbReference type="ARBA" id="ARBA00012438"/>
    </source>
</evidence>
<feature type="domain" description="Signal transduction histidine kinase dimerisation/phosphoacceptor" evidence="4">
    <location>
        <begin position="432"/>
        <end position="500"/>
    </location>
</feature>
<dbReference type="InterPro" id="IPR003661">
    <property type="entry name" value="HisK_dim/P_dom"/>
</dbReference>
<dbReference type="Proteomes" id="UP000429229">
    <property type="component" value="Unassembled WGS sequence"/>
</dbReference>
<evidence type="ECO:0000259" key="4">
    <source>
        <dbReference type="SMART" id="SM00388"/>
    </source>
</evidence>
<keyword evidence="6" id="KW-1185">Reference proteome</keyword>
<dbReference type="Pfam" id="PF00512">
    <property type="entry name" value="HisKA"/>
    <property type="match status" value="1"/>
</dbReference>
<dbReference type="RefSeq" id="WP_160615686.1">
    <property type="nucleotide sequence ID" value="NZ_WTYR01000001.1"/>
</dbReference>
<evidence type="ECO:0000256" key="3">
    <source>
        <dbReference type="SAM" id="MobiDB-lite"/>
    </source>
</evidence>
<dbReference type="GO" id="GO:0000155">
    <property type="term" value="F:phosphorelay sensor kinase activity"/>
    <property type="evidence" value="ECO:0007669"/>
    <property type="project" value="InterPro"/>
</dbReference>
<dbReference type="EC" id="2.7.13.3" evidence="2"/>
<dbReference type="AlphaFoldDB" id="A0A6I4TZ41"/>
<feature type="region of interest" description="Disordered" evidence="3">
    <location>
        <begin position="138"/>
        <end position="169"/>
    </location>
</feature>
<sequence length="680" mass="74237">MHFDDRLDTVMRTPLRSDAGRRTQYRQLLDILAQKRAADIEKAQRDEAFRLLGELSRDLPLDQRARIIAQSDLRIESLRLLGILALHEPEIARPAMRQAKLASDEWFELIPTLPPKVRGYLKGREDLAPELCQRLARIGVEADPNSPPRDVGSTPTPSPINEAEAEQNAPAPVLLHPRIRPEPDIAPPPFISRSALGLRDDDDAIDAAFDQEAPEPTPPVDPAREPASDTPPPVDAAPHEDQSLDLVDPYQALIEDAASPSEADDDVPAEASPDDDTVTAIPLAPTASDPAQKIGDLVRRIERFRKTRDSAAQAPGAPQAPRLPLDERQSEETRITAIEFTTDRSGRIAEATRAVAPMVVGFSLSGAGERIGRAVRRRLPIVDEPLTMPGAAAIEGKWQLDAMPVFDPEGGRFLHFRGRLRRPGRVVTHAAKRAEKLRQLLHELRTPVNAIQGFAESIQQQIFGDVPHNYRSYAATIAADSAAMMAGFEELDRFARLTGEEIDLVGTGCDLSLTVSRTLDQLATYTQPRVSGFKAKLHEPPVPIALSQSDGDRLLWRILGTLAGETAPGEYLSLRLTVQGDMAQFSSTLPRRLVEREDQKLFEGGLASGQNAITAGMFGSGFALRLARAEARAARGDLVRDTDELVLSLPLLTQGTTGNSEDTDQEDESAASNRDSKDAA</sequence>
<accession>A0A6I4TZ41</accession>
<feature type="compositionally biased region" description="Polar residues" evidence="3">
    <location>
        <begin position="651"/>
        <end position="660"/>
    </location>
</feature>
<dbReference type="SUPFAM" id="SSF47384">
    <property type="entry name" value="Homodimeric domain of signal transducing histidine kinase"/>
    <property type="match status" value="1"/>
</dbReference>
<comment type="catalytic activity">
    <reaction evidence="1">
        <text>ATP + protein L-histidine = ADP + protein N-phospho-L-histidine.</text>
        <dbReference type="EC" id="2.7.13.3"/>
    </reaction>
</comment>
<dbReference type="EMBL" id="WTYR01000001">
    <property type="protein sequence ID" value="MXP09109.1"/>
    <property type="molecule type" value="Genomic_DNA"/>
</dbReference>
<protein>
    <recommendedName>
        <fullName evidence="2">histidine kinase</fullName>
        <ecNumber evidence="2">2.7.13.3</ecNumber>
    </recommendedName>
</protein>
<feature type="compositionally biased region" description="Low complexity" evidence="3">
    <location>
        <begin position="311"/>
        <end position="320"/>
    </location>
</feature>
<dbReference type="Gene3D" id="1.10.287.130">
    <property type="match status" value="1"/>
</dbReference>
<name>A0A6I4TZ41_9SPHN</name>
<feature type="region of interest" description="Disordered" evidence="3">
    <location>
        <begin position="258"/>
        <end position="293"/>
    </location>
</feature>
<dbReference type="InterPro" id="IPR036097">
    <property type="entry name" value="HisK_dim/P_sf"/>
</dbReference>
<dbReference type="OrthoDB" id="9813151at2"/>
<feature type="compositionally biased region" description="Acidic residues" evidence="3">
    <location>
        <begin position="262"/>
        <end position="277"/>
    </location>
</feature>
<evidence type="ECO:0000313" key="5">
    <source>
        <dbReference type="EMBL" id="MXP09109.1"/>
    </source>
</evidence>
<organism evidence="5 6">
    <name type="scientific">Alteriqipengyuania halimionae</name>
    <dbReference type="NCBI Taxonomy" id="1926630"/>
    <lineage>
        <taxon>Bacteria</taxon>
        <taxon>Pseudomonadati</taxon>
        <taxon>Pseudomonadota</taxon>
        <taxon>Alphaproteobacteria</taxon>
        <taxon>Sphingomonadales</taxon>
        <taxon>Erythrobacteraceae</taxon>
        <taxon>Alteriqipengyuania</taxon>
    </lineage>
</organism>
<gene>
    <name evidence="5" type="ORF">GRI68_02815</name>
</gene>
<evidence type="ECO:0000256" key="1">
    <source>
        <dbReference type="ARBA" id="ARBA00000085"/>
    </source>
</evidence>
<comment type="caution">
    <text evidence="5">The sequence shown here is derived from an EMBL/GenBank/DDBJ whole genome shotgun (WGS) entry which is preliminary data.</text>
</comment>
<feature type="region of interest" description="Disordered" evidence="3">
    <location>
        <begin position="307"/>
        <end position="331"/>
    </location>
</feature>